<organism evidence="1 2">
    <name type="scientific">Haloechinothrix alba</name>
    <dbReference type="NCBI Taxonomy" id="664784"/>
    <lineage>
        <taxon>Bacteria</taxon>
        <taxon>Bacillati</taxon>
        <taxon>Actinomycetota</taxon>
        <taxon>Actinomycetes</taxon>
        <taxon>Pseudonocardiales</taxon>
        <taxon>Pseudonocardiaceae</taxon>
        <taxon>Haloechinothrix</taxon>
    </lineage>
</organism>
<evidence type="ECO:0000313" key="1">
    <source>
        <dbReference type="EMBL" id="SNR49660.1"/>
    </source>
</evidence>
<dbReference type="EMBL" id="FZNW01000007">
    <property type="protein sequence ID" value="SNR49660.1"/>
    <property type="molecule type" value="Genomic_DNA"/>
</dbReference>
<keyword evidence="2" id="KW-1185">Reference proteome</keyword>
<proteinExistence type="predicted"/>
<evidence type="ECO:0000313" key="2">
    <source>
        <dbReference type="Proteomes" id="UP000198348"/>
    </source>
</evidence>
<name>A0A238WSZ8_9PSEU</name>
<sequence length="87" mass="9872">MTVVDAISRFHQAWPPACGLLPGDSVEVQAQRDFYAQRRDEALERLFQAIEVAVANPGQDWSAELERVSYESELEAHRVMRAVMAVR</sequence>
<dbReference type="Proteomes" id="UP000198348">
    <property type="component" value="Unassembled WGS sequence"/>
</dbReference>
<dbReference type="RefSeq" id="WP_089301002.1">
    <property type="nucleotide sequence ID" value="NZ_FZNW01000007.1"/>
</dbReference>
<reference evidence="1 2" key="1">
    <citation type="submission" date="2017-06" db="EMBL/GenBank/DDBJ databases">
        <authorList>
            <person name="Kim H.J."/>
            <person name="Triplett B.A."/>
        </authorList>
    </citation>
    <scope>NUCLEOTIDE SEQUENCE [LARGE SCALE GENOMIC DNA]</scope>
    <source>
        <strain evidence="1 2">DSM 45207</strain>
    </source>
</reference>
<gene>
    <name evidence="1" type="ORF">SAMN06265360_107187</name>
</gene>
<accession>A0A238WSZ8</accession>
<dbReference type="AlphaFoldDB" id="A0A238WSZ8"/>
<protein>
    <submittedName>
        <fullName evidence="1">Uncharacterized protein</fullName>
    </submittedName>
</protein>